<dbReference type="OrthoDB" id="1599069at2759"/>
<organism evidence="2 3">
    <name type="scientific">Gossypium harknessii</name>
    <dbReference type="NCBI Taxonomy" id="34285"/>
    <lineage>
        <taxon>Eukaryota</taxon>
        <taxon>Viridiplantae</taxon>
        <taxon>Streptophyta</taxon>
        <taxon>Embryophyta</taxon>
        <taxon>Tracheophyta</taxon>
        <taxon>Spermatophyta</taxon>
        <taxon>Magnoliopsida</taxon>
        <taxon>eudicotyledons</taxon>
        <taxon>Gunneridae</taxon>
        <taxon>Pentapetalae</taxon>
        <taxon>rosids</taxon>
        <taxon>malvids</taxon>
        <taxon>Malvales</taxon>
        <taxon>Malvaceae</taxon>
        <taxon>Malvoideae</taxon>
        <taxon>Gossypium</taxon>
    </lineage>
</organism>
<feature type="domain" description="Aminotransferase-like plant mobile" evidence="1">
    <location>
        <begin position="28"/>
        <end position="140"/>
    </location>
</feature>
<dbReference type="GO" id="GO:0010073">
    <property type="term" value="P:meristem maintenance"/>
    <property type="evidence" value="ECO:0007669"/>
    <property type="project" value="InterPro"/>
</dbReference>
<evidence type="ECO:0000313" key="3">
    <source>
        <dbReference type="Proteomes" id="UP000593560"/>
    </source>
</evidence>
<comment type="caution">
    <text evidence="2">The sequence shown here is derived from an EMBL/GenBank/DDBJ whole genome shotgun (WGS) entry which is preliminary data.</text>
</comment>
<dbReference type="PANTHER" id="PTHR46033:SF8">
    <property type="entry name" value="PROTEIN MAINTENANCE OF MERISTEMS-LIKE"/>
    <property type="match status" value="1"/>
</dbReference>
<dbReference type="InterPro" id="IPR019557">
    <property type="entry name" value="AminoTfrase-like_pln_mobile"/>
</dbReference>
<dbReference type="PANTHER" id="PTHR46033">
    <property type="entry name" value="PROTEIN MAIN-LIKE 2"/>
    <property type="match status" value="1"/>
</dbReference>
<name>A0A7J9HTK7_9ROSI</name>
<dbReference type="AlphaFoldDB" id="A0A7J9HTK7"/>
<feature type="non-terminal residue" evidence="2">
    <location>
        <position position="140"/>
    </location>
</feature>
<proteinExistence type="predicted"/>
<evidence type="ECO:0000313" key="2">
    <source>
        <dbReference type="EMBL" id="MBA0813219.1"/>
    </source>
</evidence>
<sequence length="140" mass="15998">AEDQILETYIHNLTVRALCVIEQQHLKRHALVERWRLETHTFHLLYGECKITLTGVALQLSLLVDGPLVTRVVGVGDWSAICEQLLGNVPNKFFGSWIKMKWLEGNFNYIDNSVSVVEKEQYAQAFILRLIGGFLMPNKS</sequence>
<protein>
    <recommendedName>
        <fullName evidence="1">Aminotransferase-like plant mobile domain-containing protein</fullName>
    </recommendedName>
</protein>
<dbReference type="Proteomes" id="UP000593560">
    <property type="component" value="Unassembled WGS sequence"/>
</dbReference>
<reference evidence="2 3" key="1">
    <citation type="journal article" date="2019" name="Genome Biol. Evol.">
        <title>Insights into the evolution of the New World diploid cottons (Gossypium, subgenus Houzingenia) based on genome sequencing.</title>
        <authorList>
            <person name="Grover C.E."/>
            <person name="Arick M.A. 2nd"/>
            <person name="Thrash A."/>
            <person name="Conover J.L."/>
            <person name="Sanders W.S."/>
            <person name="Peterson D.G."/>
            <person name="Frelichowski J.E."/>
            <person name="Scheffler J.A."/>
            <person name="Scheffler B.E."/>
            <person name="Wendel J.F."/>
        </authorList>
    </citation>
    <scope>NUCLEOTIDE SEQUENCE [LARGE SCALE GENOMIC DNA]</scope>
    <source>
        <strain evidence="2">0</strain>
        <tissue evidence="2">Leaf</tissue>
    </source>
</reference>
<dbReference type="EMBL" id="JABFAD010000011">
    <property type="protein sequence ID" value="MBA0813219.1"/>
    <property type="molecule type" value="Genomic_DNA"/>
</dbReference>
<dbReference type="Pfam" id="PF10536">
    <property type="entry name" value="PMD"/>
    <property type="match status" value="1"/>
</dbReference>
<accession>A0A7J9HTK7</accession>
<evidence type="ECO:0000259" key="1">
    <source>
        <dbReference type="Pfam" id="PF10536"/>
    </source>
</evidence>
<dbReference type="InterPro" id="IPR044824">
    <property type="entry name" value="MAIN-like"/>
</dbReference>
<keyword evidence="3" id="KW-1185">Reference proteome</keyword>
<gene>
    <name evidence="2" type="ORF">Gohar_027090</name>
</gene>